<reference evidence="1 2" key="3">
    <citation type="journal article" date="2022" name="Microbiol. Spectr.">
        <title>Folding features and dynamics of 3D genome architecture in plant fungal pathogens.</title>
        <authorList>
            <person name="Xia C."/>
        </authorList>
    </citation>
    <scope>NUCLEOTIDE SEQUENCE [LARGE SCALE GENOMIC DNA]</scope>
    <source>
        <strain evidence="1 2">93-210</strain>
    </source>
</reference>
<organism evidence="1 2">
    <name type="scientific">Puccinia striiformis f. sp. tritici</name>
    <dbReference type="NCBI Taxonomy" id="168172"/>
    <lineage>
        <taxon>Eukaryota</taxon>
        <taxon>Fungi</taxon>
        <taxon>Dikarya</taxon>
        <taxon>Basidiomycota</taxon>
        <taxon>Pucciniomycotina</taxon>
        <taxon>Pucciniomycetes</taxon>
        <taxon>Pucciniales</taxon>
        <taxon>Pucciniaceae</taxon>
        <taxon>Puccinia</taxon>
    </lineage>
</organism>
<dbReference type="Proteomes" id="UP001060170">
    <property type="component" value="Chromosome 4"/>
</dbReference>
<dbReference type="EMBL" id="CM045868">
    <property type="protein sequence ID" value="KAI7956654.1"/>
    <property type="molecule type" value="Genomic_DNA"/>
</dbReference>
<name>A0ACC0EPC2_9BASI</name>
<reference evidence="2" key="2">
    <citation type="journal article" date="2018" name="Mol. Plant Microbe Interact.">
        <title>Genome sequence resources for the wheat stripe rust pathogen (Puccinia striiformis f. sp. tritici) and the barley stripe rust pathogen (Puccinia striiformis f. sp. hordei).</title>
        <authorList>
            <person name="Xia C."/>
            <person name="Wang M."/>
            <person name="Yin C."/>
            <person name="Cornejo O.E."/>
            <person name="Hulbert S.H."/>
            <person name="Chen X."/>
        </authorList>
    </citation>
    <scope>NUCLEOTIDE SEQUENCE [LARGE SCALE GENOMIC DNA]</scope>
    <source>
        <strain evidence="2">93-210</strain>
    </source>
</reference>
<evidence type="ECO:0000313" key="2">
    <source>
        <dbReference type="Proteomes" id="UP001060170"/>
    </source>
</evidence>
<keyword evidence="2" id="KW-1185">Reference proteome</keyword>
<protein>
    <submittedName>
        <fullName evidence="1">Uncharacterized protein</fullName>
    </submittedName>
</protein>
<accession>A0ACC0EPC2</accession>
<proteinExistence type="predicted"/>
<sequence length="478" mass="52035">MVPSSLAIRTSLLLLQLGLWIACNASENPTRRMTLSLFPGGDDSSAKVDDIDDMLHLSLAQPQATDTHPADVTTTDRATSLTLRNLSIPSEDGNDVTRVSRDQLASIAPVPLSSAAGAGSGQPNQSLSRCARQAHPPFEAQNSLPSTKHAQRSECFFPLLPAGMKDRNRKASPTRAYAYERHLSNKDPAWSGTEDNASLQPGMNPSKPSATQTQMTASRFPKYHGHISRHVSTTADTHVQYQPAKRIKHGHQSPACPGIQGLAMRDEHHHPQRDAEDVNLLMINQLKRDLYAKASSRNSLNRSSQNFFVNSAKFSVGQVGPSTSLNHAVEPEQQQVKLKITDIVKFDANVFEQGRTIPEEFKCQAKVDSILSVIESIKSFSRGDEQCQPSESHVEFVKKMINDYSHSPGSASRDSVVGDGAKTAGTPANKAAKKRHNNQKEPNGMAHCMISWIKISPCGLSCGKNGLQVLNGQKSQAI</sequence>
<gene>
    <name evidence="1" type="ORF">MJO28_003749</name>
</gene>
<reference evidence="2" key="1">
    <citation type="journal article" date="2018" name="BMC Genomics">
        <title>Genomic insights into host adaptation between the wheat stripe rust pathogen (Puccinia striiformis f. sp. tritici) and the barley stripe rust pathogen (Puccinia striiformis f. sp. hordei).</title>
        <authorList>
            <person name="Xia C."/>
            <person name="Wang M."/>
            <person name="Yin C."/>
            <person name="Cornejo O.E."/>
            <person name="Hulbert S.H."/>
            <person name="Chen X."/>
        </authorList>
    </citation>
    <scope>NUCLEOTIDE SEQUENCE [LARGE SCALE GENOMIC DNA]</scope>
    <source>
        <strain evidence="2">93-210</strain>
    </source>
</reference>
<comment type="caution">
    <text evidence="1">The sequence shown here is derived from an EMBL/GenBank/DDBJ whole genome shotgun (WGS) entry which is preliminary data.</text>
</comment>
<evidence type="ECO:0000313" key="1">
    <source>
        <dbReference type="EMBL" id="KAI7956654.1"/>
    </source>
</evidence>